<dbReference type="EMBL" id="GBRH01229277">
    <property type="protein sequence ID" value="JAD68618.1"/>
    <property type="molecule type" value="Transcribed_RNA"/>
</dbReference>
<reference evidence="2" key="1">
    <citation type="submission" date="2014-09" db="EMBL/GenBank/DDBJ databases">
        <authorList>
            <person name="Magalhaes I.L.F."/>
            <person name="Oliveira U."/>
            <person name="Santos F.R."/>
            <person name="Vidigal T.H.D.A."/>
            <person name="Brescovit A.D."/>
            <person name="Santos A.J."/>
        </authorList>
    </citation>
    <scope>NUCLEOTIDE SEQUENCE</scope>
    <source>
        <tissue evidence="2">Shoot tissue taken approximately 20 cm above the soil surface</tissue>
    </source>
</reference>
<reference evidence="2" key="2">
    <citation type="journal article" date="2015" name="Data Brief">
        <title>Shoot transcriptome of the giant reed, Arundo donax.</title>
        <authorList>
            <person name="Barrero R.A."/>
            <person name="Guerrero F.D."/>
            <person name="Moolhuijzen P."/>
            <person name="Goolsby J.A."/>
            <person name="Tidwell J."/>
            <person name="Bellgard S.E."/>
            <person name="Bellgard M.I."/>
        </authorList>
    </citation>
    <scope>NUCLEOTIDE SEQUENCE</scope>
    <source>
        <tissue evidence="2">Shoot tissue taken approximately 20 cm above the soil surface</tissue>
    </source>
</reference>
<organism evidence="2">
    <name type="scientific">Arundo donax</name>
    <name type="common">Giant reed</name>
    <name type="synonym">Donax arundinaceus</name>
    <dbReference type="NCBI Taxonomy" id="35708"/>
    <lineage>
        <taxon>Eukaryota</taxon>
        <taxon>Viridiplantae</taxon>
        <taxon>Streptophyta</taxon>
        <taxon>Embryophyta</taxon>
        <taxon>Tracheophyta</taxon>
        <taxon>Spermatophyta</taxon>
        <taxon>Magnoliopsida</taxon>
        <taxon>Liliopsida</taxon>
        <taxon>Poales</taxon>
        <taxon>Poaceae</taxon>
        <taxon>PACMAD clade</taxon>
        <taxon>Arundinoideae</taxon>
        <taxon>Arundineae</taxon>
        <taxon>Arundo</taxon>
    </lineage>
</organism>
<feature type="region of interest" description="Disordered" evidence="1">
    <location>
        <begin position="107"/>
        <end position="152"/>
    </location>
</feature>
<evidence type="ECO:0000256" key="1">
    <source>
        <dbReference type="SAM" id="MobiDB-lite"/>
    </source>
</evidence>
<dbReference type="AlphaFoldDB" id="A0A0A9C2G7"/>
<sequence>MHQRRGLEEQGTVGERQGHRRTFVGRGAALGRATPVPYPSMGSWRARSPVVAWRWRRSPSSSSSFCWGRTALEDGRRWKTPRWCLARKKTCPRLARWALRVCQEKWAHHARVGRRRPPPPEDGSPREWWTTSRWQTRRARPEPQPPGVSPIR</sequence>
<protein>
    <submittedName>
        <fullName evidence="2">Uncharacterized protein</fullName>
    </submittedName>
</protein>
<evidence type="ECO:0000313" key="2">
    <source>
        <dbReference type="EMBL" id="JAD68618.1"/>
    </source>
</evidence>
<name>A0A0A9C2G7_ARUDO</name>
<accession>A0A0A9C2G7</accession>
<feature type="compositionally biased region" description="Basic residues" evidence="1">
    <location>
        <begin position="108"/>
        <end position="117"/>
    </location>
</feature>
<proteinExistence type="predicted"/>
<feature type="compositionally biased region" description="Pro residues" evidence="1">
    <location>
        <begin position="142"/>
        <end position="152"/>
    </location>
</feature>